<dbReference type="EMBL" id="JACIDO010000002">
    <property type="protein sequence ID" value="MBB3935054.1"/>
    <property type="molecule type" value="Genomic_DNA"/>
</dbReference>
<accession>A0A7W6FTD2</accession>
<dbReference type="AlphaFoldDB" id="A0A7W6FTD2"/>
<reference evidence="1 2" key="1">
    <citation type="submission" date="2020-08" db="EMBL/GenBank/DDBJ databases">
        <title>Genomic Encyclopedia of Type Strains, Phase IV (KMG-IV): sequencing the most valuable type-strain genomes for metagenomic binning, comparative biology and taxonomic classification.</title>
        <authorList>
            <person name="Goeker M."/>
        </authorList>
    </citation>
    <scope>NUCLEOTIDE SEQUENCE [LARGE SCALE GENOMIC DNA]</scope>
    <source>
        <strain evidence="1 2">DSM 25024</strain>
    </source>
</reference>
<evidence type="ECO:0000313" key="2">
    <source>
        <dbReference type="Proteomes" id="UP000531216"/>
    </source>
</evidence>
<dbReference type="Proteomes" id="UP000531216">
    <property type="component" value="Unassembled WGS sequence"/>
</dbReference>
<gene>
    <name evidence="1" type="ORF">GGR05_001182</name>
</gene>
<name>A0A7W6FTD2_9HYPH</name>
<keyword evidence="2" id="KW-1185">Reference proteome</keyword>
<organism evidence="1 2">
    <name type="scientific">Aureimonas phyllosphaerae</name>
    <dbReference type="NCBI Taxonomy" id="1166078"/>
    <lineage>
        <taxon>Bacteria</taxon>
        <taxon>Pseudomonadati</taxon>
        <taxon>Pseudomonadota</taxon>
        <taxon>Alphaproteobacteria</taxon>
        <taxon>Hyphomicrobiales</taxon>
        <taxon>Aurantimonadaceae</taxon>
        <taxon>Aureimonas</taxon>
    </lineage>
</organism>
<sequence length="60" mass="6276">MTVLTEAAGIDLALAALEVGKRRRIIQVSQRAFVVGRGAEGGSNSAGDAHDPVSKVWLTE</sequence>
<protein>
    <submittedName>
        <fullName evidence="1">Uncharacterized protein</fullName>
    </submittedName>
</protein>
<comment type="caution">
    <text evidence="1">The sequence shown here is derived from an EMBL/GenBank/DDBJ whole genome shotgun (WGS) entry which is preliminary data.</text>
</comment>
<evidence type="ECO:0000313" key="1">
    <source>
        <dbReference type="EMBL" id="MBB3935054.1"/>
    </source>
</evidence>
<proteinExistence type="predicted"/>